<name>A0A9D9GWI9_9BACT</name>
<protein>
    <submittedName>
        <fullName evidence="4">Serine hydrolase</fullName>
    </submittedName>
</protein>
<dbReference type="InterPro" id="IPR001466">
    <property type="entry name" value="Beta-lactam-related"/>
</dbReference>
<dbReference type="InterPro" id="IPR021860">
    <property type="entry name" value="Peptidase_S12_Pab87-rel_C"/>
</dbReference>
<evidence type="ECO:0000256" key="1">
    <source>
        <dbReference type="SAM" id="SignalP"/>
    </source>
</evidence>
<dbReference type="GO" id="GO:0016787">
    <property type="term" value="F:hydrolase activity"/>
    <property type="evidence" value="ECO:0007669"/>
    <property type="project" value="UniProtKB-KW"/>
</dbReference>
<feature type="signal peptide" evidence="1">
    <location>
        <begin position="1"/>
        <end position="21"/>
    </location>
</feature>
<comment type="caution">
    <text evidence="4">The sequence shown here is derived from an EMBL/GenBank/DDBJ whole genome shotgun (WGS) entry which is preliminary data.</text>
</comment>
<evidence type="ECO:0000313" key="4">
    <source>
        <dbReference type="EMBL" id="MBO8429680.1"/>
    </source>
</evidence>
<feature type="domain" description="Beta-lactamase-related" evidence="2">
    <location>
        <begin position="40"/>
        <end position="380"/>
    </location>
</feature>
<feature type="chain" id="PRO_5039491017" evidence="1">
    <location>
        <begin position="22"/>
        <end position="511"/>
    </location>
</feature>
<dbReference type="Pfam" id="PF00144">
    <property type="entry name" value="Beta-lactamase"/>
    <property type="match status" value="1"/>
</dbReference>
<evidence type="ECO:0000259" key="3">
    <source>
        <dbReference type="Pfam" id="PF11954"/>
    </source>
</evidence>
<dbReference type="PROSITE" id="PS51257">
    <property type="entry name" value="PROKAR_LIPOPROTEIN"/>
    <property type="match status" value="1"/>
</dbReference>
<dbReference type="EMBL" id="JADINB010000151">
    <property type="protein sequence ID" value="MBO8429680.1"/>
    <property type="molecule type" value="Genomic_DNA"/>
</dbReference>
<organism evidence="4 5">
    <name type="scientific">Candidatus Egerieousia excrementavium</name>
    <dbReference type="NCBI Taxonomy" id="2840778"/>
    <lineage>
        <taxon>Bacteria</taxon>
        <taxon>Pseudomonadati</taxon>
        <taxon>Bacteroidota</taxon>
        <taxon>Bacteroidia</taxon>
        <taxon>Bacteroidales</taxon>
        <taxon>Candidatus Egerieousia</taxon>
    </lineage>
</organism>
<keyword evidence="1" id="KW-0732">Signal</keyword>
<dbReference type="SUPFAM" id="SSF56601">
    <property type="entry name" value="beta-lactamase/transpeptidase-like"/>
    <property type="match status" value="1"/>
</dbReference>
<dbReference type="InterPro" id="IPR050491">
    <property type="entry name" value="AmpC-like"/>
</dbReference>
<keyword evidence="4" id="KW-0378">Hydrolase</keyword>
<accession>A0A9D9GWI9</accession>
<dbReference type="Proteomes" id="UP000823635">
    <property type="component" value="Unassembled WGS sequence"/>
</dbReference>
<dbReference type="PANTHER" id="PTHR46825">
    <property type="entry name" value="D-ALANYL-D-ALANINE-CARBOXYPEPTIDASE/ENDOPEPTIDASE AMPH"/>
    <property type="match status" value="1"/>
</dbReference>
<feature type="domain" description="Peptidase S12 Pab87-related C-terminal" evidence="3">
    <location>
        <begin position="422"/>
        <end position="500"/>
    </location>
</feature>
<evidence type="ECO:0000259" key="2">
    <source>
        <dbReference type="Pfam" id="PF00144"/>
    </source>
</evidence>
<dbReference type="Gene3D" id="2.40.128.600">
    <property type="match status" value="1"/>
</dbReference>
<sequence length="511" mass="58292">MKQNYIMKACAFFLFALLAVGCTQDYSKKYYQSIPEEFDAICQRAIDEWKVPGMAVAVVKDGKVVFLKGFGMATLPDSLNEGVPVTEKTQFVIASTSKAFTSALLANVMDEHKEIKWDSPVVEYLPDFKLYDPWVTKNFQVRDIMVHRTGFKSYALDDLPFFGYDRDELYSLFGAVRPTYSFRSTYAYNNEMYTVAARIIEKYTGKSWDEAIAERIFVPLEMKNTTTGNVSFYTAENLAHGYGMTKAEDSDQIAIYARDDKDDAFTWLSAVAPAGFVISTAEDMANWLIMHLSHGTFKEKQIVSRENHDMLFYPQTMVSCDSARLCNYAQGWTIEQNNRGRYIRHTGLAYGYTALVGMVPDLNLGFVFLTNNGSTTDPQAAIARDLIELYYGNKDCNNFDTYFTEYKESLFAERKRPESEEEEPVKALKNSAYAGTYHLDIFGDARVYEKNDTLYFKLKDVDSPLVHKNGNVFYFRVPGAGRFELTFKEKGGRVDALTFDINDPIGDFRKR</sequence>
<proteinExistence type="predicted"/>
<reference evidence="4" key="1">
    <citation type="submission" date="2020-10" db="EMBL/GenBank/DDBJ databases">
        <authorList>
            <person name="Gilroy R."/>
        </authorList>
    </citation>
    <scope>NUCLEOTIDE SEQUENCE</scope>
    <source>
        <strain evidence="4">15467</strain>
    </source>
</reference>
<reference evidence="4" key="2">
    <citation type="journal article" date="2021" name="PeerJ">
        <title>Extensive microbial diversity within the chicken gut microbiome revealed by metagenomics and culture.</title>
        <authorList>
            <person name="Gilroy R."/>
            <person name="Ravi A."/>
            <person name="Getino M."/>
            <person name="Pursley I."/>
            <person name="Horton D.L."/>
            <person name="Alikhan N.F."/>
            <person name="Baker D."/>
            <person name="Gharbi K."/>
            <person name="Hall N."/>
            <person name="Watson M."/>
            <person name="Adriaenssens E.M."/>
            <person name="Foster-Nyarko E."/>
            <person name="Jarju S."/>
            <person name="Secka A."/>
            <person name="Antonio M."/>
            <person name="Oren A."/>
            <person name="Chaudhuri R.R."/>
            <person name="La Ragione R."/>
            <person name="Hildebrand F."/>
            <person name="Pallen M.J."/>
        </authorList>
    </citation>
    <scope>NUCLEOTIDE SEQUENCE</scope>
    <source>
        <strain evidence="4">15467</strain>
    </source>
</reference>
<gene>
    <name evidence="4" type="ORF">IAC68_07115</name>
</gene>
<evidence type="ECO:0000313" key="5">
    <source>
        <dbReference type="Proteomes" id="UP000823635"/>
    </source>
</evidence>
<dbReference type="AlphaFoldDB" id="A0A9D9GWI9"/>
<dbReference type="Pfam" id="PF11954">
    <property type="entry name" value="DUF3471"/>
    <property type="match status" value="1"/>
</dbReference>
<dbReference type="PANTHER" id="PTHR46825:SF15">
    <property type="entry name" value="BETA-LACTAMASE-RELATED DOMAIN-CONTAINING PROTEIN"/>
    <property type="match status" value="1"/>
</dbReference>
<dbReference type="InterPro" id="IPR012338">
    <property type="entry name" value="Beta-lactam/transpept-like"/>
</dbReference>
<dbReference type="Gene3D" id="3.40.710.10">
    <property type="entry name" value="DD-peptidase/beta-lactamase superfamily"/>
    <property type="match status" value="1"/>
</dbReference>